<keyword evidence="2" id="KW-0067">ATP-binding</keyword>
<dbReference type="Proteomes" id="UP000515465">
    <property type="component" value="Chromosome"/>
</dbReference>
<dbReference type="GO" id="GO:0003676">
    <property type="term" value="F:nucleic acid binding"/>
    <property type="evidence" value="ECO:0007669"/>
    <property type="project" value="InterPro"/>
</dbReference>
<evidence type="ECO:0000313" key="6">
    <source>
        <dbReference type="Proteomes" id="UP000515465"/>
    </source>
</evidence>
<feature type="domain" description="Helicase C-terminal" evidence="4">
    <location>
        <begin position="270"/>
        <end position="456"/>
    </location>
</feature>
<dbReference type="InterPro" id="IPR011545">
    <property type="entry name" value="DEAD/DEAH_box_helicase_dom"/>
</dbReference>
<protein>
    <submittedName>
        <fullName evidence="5">DEAD/DEAH box helicase</fullName>
    </submittedName>
</protein>
<dbReference type="RefSeq" id="WP_183462906.1">
    <property type="nucleotide sequence ID" value="NZ_CP050296.1"/>
</dbReference>
<evidence type="ECO:0000259" key="4">
    <source>
        <dbReference type="PROSITE" id="PS51194"/>
    </source>
</evidence>
<name>A0A7G6SQ15_9HYPH</name>
<dbReference type="InterPro" id="IPR027417">
    <property type="entry name" value="P-loop_NTPase"/>
</dbReference>
<dbReference type="GO" id="GO:0005524">
    <property type="term" value="F:ATP binding"/>
    <property type="evidence" value="ECO:0007669"/>
    <property type="project" value="UniProtKB-KW"/>
</dbReference>
<evidence type="ECO:0000256" key="1">
    <source>
        <dbReference type="ARBA" id="ARBA00022741"/>
    </source>
</evidence>
<proteinExistence type="predicted"/>
<dbReference type="Pfam" id="PF00270">
    <property type="entry name" value="DEAD"/>
    <property type="match status" value="1"/>
</dbReference>
<dbReference type="AlphaFoldDB" id="A0A7G6SQ15"/>
<gene>
    <name evidence="5" type="ORF">HB778_08215</name>
</gene>
<evidence type="ECO:0000256" key="2">
    <source>
        <dbReference type="ARBA" id="ARBA00022840"/>
    </source>
</evidence>
<evidence type="ECO:0000313" key="5">
    <source>
        <dbReference type="EMBL" id="QND56597.1"/>
    </source>
</evidence>
<dbReference type="PROSITE" id="PS51194">
    <property type="entry name" value="HELICASE_CTER"/>
    <property type="match status" value="1"/>
</dbReference>
<keyword evidence="1" id="KW-0547">Nucleotide-binding</keyword>
<dbReference type="PROSITE" id="PS51192">
    <property type="entry name" value="HELICASE_ATP_BIND_1"/>
    <property type="match status" value="1"/>
</dbReference>
<dbReference type="InterPro" id="IPR001650">
    <property type="entry name" value="Helicase_C-like"/>
</dbReference>
<keyword evidence="5" id="KW-0378">Hydrolase</keyword>
<accession>A0A7G6SQ15</accession>
<organism evidence="5 6">
    <name type="scientific">Mesorhizobium huakuii</name>
    <dbReference type="NCBI Taxonomy" id="28104"/>
    <lineage>
        <taxon>Bacteria</taxon>
        <taxon>Pseudomonadati</taxon>
        <taxon>Pseudomonadota</taxon>
        <taxon>Alphaproteobacteria</taxon>
        <taxon>Hyphomicrobiales</taxon>
        <taxon>Phyllobacteriaceae</taxon>
        <taxon>Mesorhizobium</taxon>
    </lineage>
</organism>
<dbReference type="EMBL" id="CP050296">
    <property type="protein sequence ID" value="QND56597.1"/>
    <property type="molecule type" value="Genomic_DNA"/>
</dbReference>
<dbReference type="GO" id="GO:0004386">
    <property type="term" value="F:helicase activity"/>
    <property type="evidence" value="ECO:0007669"/>
    <property type="project" value="UniProtKB-KW"/>
</dbReference>
<reference evidence="6" key="1">
    <citation type="journal article" date="2020" name="Mol. Plant Microbe">
        <title>Rhizobial microsymbionts of the narrowly endemic Oxytropis species growing in Kamchatka are characterized by significant genetic diversity and possess a set of genes that are associated with T3SS and T6SS secretion systems and can affect the development of symbiosis.</title>
        <authorList>
            <person name="Safronova V."/>
            <person name="Guro P."/>
            <person name="Sazanova A."/>
            <person name="Kuznetsova I."/>
            <person name="Belimov A."/>
            <person name="Yakubov V."/>
            <person name="Chirak E."/>
            <person name="Afonin A."/>
            <person name="Gogolev Y."/>
            <person name="Andronov E."/>
            <person name="Tikhonovich I."/>
        </authorList>
    </citation>
    <scope>NUCLEOTIDE SEQUENCE [LARGE SCALE GENOMIC DNA]</scope>
    <source>
        <strain evidence="6">583</strain>
    </source>
</reference>
<dbReference type="SUPFAM" id="SSF52540">
    <property type="entry name" value="P-loop containing nucleoside triphosphate hydrolases"/>
    <property type="match status" value="1"/>
</dbReference>
<evidence type="ECO:0000259" key="3">
    <source>
        <dbReference type="PROSITE" id="PS51192"/>
    </source>
</evidence>
<sequence length="699" mass="80063">MDTFEICQEINQLTLSGNLPDARDKLILLLDELSQEETPYPDFLNHLIREAGLYPYLQLETASWQEKFVTEAFKVDIGRASATLHREQSYVLSRLLEGADIAVSAPTSFGKSFIIDAFIAAKRPKNVFIIVPTIALMDETRRRIFKKFSDQYNIVTATDMAIEAFNIFIFPQERAFSYIDKVDSIDLLVVDEFYKASAKHDKERSPSLLKAILKLSKKARQRYFLAPNVKSIDKNVFTQGMEFIELLDFNTVYLRKYEWFKDIGDDEELKGEKLLEIIGPRDAKSLVYAGSYPQIDKVATLIMTSMSVVDRPVLNHFSRWLAENYGPNWQLTHLVRRGVGIHNGRMHRSLSQLQIKIFESVHGFDSIISTSSIIEGVNTSAENVVIWRNRLGNTRLNDFTYRNIIGRGGRMFRHFVGNIYLLESPPKEETTQLEIQFPDAILGDLDEVEHRDHLDDRQVEHIIAYKDAMSEILGDEEFDRISKGNLIQNSDSDFILELARSMKRSPSDWNGFGFLNSDDPNQWERMLYKIINLSPSGWDIQFSKLVSFIKVLSDNWRSGIPILLGRLDQAGIGLEQFFQLERNVTFKMSALLRDVNELHKIIINPSVDVSPFIFKLSHAFLPGAVYQLEEYGLPRMISRKIDREGLIKLSDPSLDIRNAIAQFQDIGVEGVNSLASLTAFDRYIVKYFFEGITQDSVAA</sequence>
<dbReference type="InterPro" id="IPR014001">
    <property type="entry name" value="Helicase_ATP-bd"/>
</dbReference>
<keyword evidence="5" id="KW-0347">Helicase</keyword>
<dbReference type="Gene3D" id="3.40.50.300">
    <property type="entry name" value="P-loop containing nucleotide triphosphate hydrolases"/>
    <property type="match status" value="2"/>
</dbReference>
<feature type="domain" description="Helicase ATP-binding" evidence="3">
    <location>
        <begin position="92"/>
        <end position="247"/>
    </location>
</feature>